<sequence length="140" mass="14788">MFAAVAVPLAPPAAADDGTMVVTPDGKIRCLVSADNVPQGGGPMVICEQTDGQPFGLSPWAATKFSQRLNLAVKRGAGQFYWAKVPILGAGPGTQNVSLSVGQTYHINGWTIEPEETRTKFTNDASGKGMYFGVATLRQF</sequence>
<gene>
    <name evidence="1" type="ORF">MMOR_44240</name>
</gene>
<evidence type="ECO:0000313" key="2">
    <source>
        <dbReference type="Proteomes" id="UP000466681"/>
    </source>
</evidence>
<dbReference type="EMBL" id="AP022560">
    <property type="protein sequence ID" value="BBX03488.1"/>
    <property type="molecule type" value="Genomic_DNA"/>
</dbReference>
<dbReference type="KEGG" id="mmor:MMOR_44240"/>
<organism evidence="1 2">
    <name type="scientific">Mycolicibacterium moriokaense</name>
    <dbReference type="NCBI Taxonomy" id="39691"/>
    <lineage>
        <taxon>Bacteria</taxon>
        <taxon>Bacillati</taxon>
        <taxon>Actinomycetota</taxon>
        <taxon>Actinomycetes</taxon>
        <taxon>Mycobacteriales</taxon>
        <taxon>Mycobacteriaceae</taxon>
        <taxon>Mycolicibacterium</taxon>
    </lineage>
</organism>
<proteinExistence type="predicted"/>
<reference evidence="1 2" key="1">
    <citation type="journal article" date="2019" name="Emerg. Microbes Infect.">
        <title>Comprehensive subspecies identification of 175 nontuberculous mycobacteria species based on 7547 genomic profiles.</title>
        <authorList>
            <person name="Matsumoto Y."/>
            <person name="Kinjo T."/>
            <person name="Motooka D."/>
            <person name="Nabeya D."/>
            <person name="Jung N."/>
            <person name="Uechi K."/>
            <person name="Horii T."/>
            <person name="Iida T."/>
            <person name="Fujita J."/>
            <person name="Nakamura S."/>
        </authorList>
    </citation>
    <scope>NUCLEOTIDE SEQUENCE [LARGE SCALE GENOMIC DNA]</scope>
    <source>
        <strain evidence="1 2">JCM 6375</strain>
    </source>
</reference>
<protein>
    <submittedName>
        <fullName evidence="1">Uncharacterized protein</fullName>
    </submittedName>
</protein>
<keyword evidence="2" id="KW-1185">Reference proteome</keyword>
<name>A0AAD1HG74_9MYCO</name>
<accession>A0AAD1HG74</accession>
<dbReference type="Proteomes" id="UP000466681">
    <property type="component" value="Chromosome"/>
</dbReference>
<evidence type="ECO:0000313" key="1">
    <source>
        <dbReference type="EMBL" id="BBX03488.1"/>
    </source>
</evidence>
<dbReference type="AlphaFoldDB" id="A0AAD1HG74"/>